<evidence type="ECO:0000313" key="2">
    <source>
        <dbReference type="Proteomes" id="UP000031802"/>
    </source>
</evidence>
<proteinExistence type="predicted"/>
<dbReference type="SUPFAM" id="SSF55298">
    <property type="entry name" value="YjgF-like"/>
    <property type="match status" value="1"/>
</dbReference>
<reference evidence="2" key="1">
    <citation type="submission" date="2014-04" db="EMBL/GenBank/DDBJ databases">
        <title>Whole-Genome optical mapping and complete genome sequence of Sphingobacterium deserti sp. nov., a new spaces isolated from desert in the west of China.</title>
        <authorList>
            <person name="Teng C."/>
            <person name="Zhou Z."/>
            <person name="Li X."/>
            <person name="Chen M."/>
            <person name="Lin M."/>
            <person name="Wang L."/>
            <person name="Su S."/>
            <person name="Zhang C."/>
            <person name="Zhang W."/>
        </authorList>
    </citation>
    <scope>NUCLEOTIDE SEQUENCE [LARGE SCALE GENOMIC DNA]</scope>
    <source>
        <strain evidence="2">ACCC05744</strain>
    </source>
</reference>
<gene>
    <name evidence="1" type="ORF">DI53_2442</name>
</gene>
<sequence length="130" mass="14554">MVRTVINPWEWQNELGYVQAVEVKEVKSTLYISGQAAVNPDGSSSNADMRTQFQLAVKNLETVISQAGYECKDIVRLTIYSTSSKEFMSTCIDLLKDFARNHEMKQSLTLLEVVGLNETMNVELEATAAK</sequence>
<keyword evidence="2" id="KW-1185">Reference proteome</keyword>
<dbReference type="AlphaFoldDB" id="A0A0B8T0H6"/>
<organism evidence="1 2">
    <name type="scientific">Sphingobacterium deserti</name>
    <dbReference type="NCBI Taxonomy" id="1229276"/>
    <lineage>
        <taxon>Bacteria</taxon>
        <taxon>Pseudomonadati</taxon>
        <taxon>Bacteroidota</taxon>
        <taxon>Sphingobacteriia</taxon>
        <taxon>Sphingobacteriales</taxon>
        <taxon>Sphingobacteriaceae</taxon>
        <taxon>Sphingobacterium</taxon>
    </lineage>
</organism>
<reference evidence="1 2" key="2">
    <citation type="journal article" date="2015" name="PLoS ONE">
        <title>Whole-Genome Optical Mapping and Finished Genome Sequence of Sphingobacterium deserti sp. nov., a New Species Isolated from the Western Desert of China.</title>
        <authorList>
            <person name="Teng C."/>
            <person name="Zhou Z."/>
            <person name="Molnar I."/>
            <person name="Li X."/>
            <person name="Tang R."/>
            <person name="Chen M."/>
            <person name="Wang L."/>
            <person name="Su S."/>
            <person name="Zhang W."/>
            <person name="Lin M."/>
        </authorList>
    </citation>
    <scope>NUCLEOTIDE SEQUENCE [LARGE SCALE GENOMIC DNA]</scope>
    <source>
        <strain evidence="2">ACCC05744</strain>
    </source>
</reference>
<dbReference type="InterPro" id="IPR035959">
    <property type="entry name" value="RutC-like_sf"/>
</dbReference>
<dbReference type="Pfam" id="PF01042">
    <property type="entry name" value="Ribonuc_L-PSP"/>
    <property type="match status" value="1"/>
</dbReference>
<dbReference type="Proteomes" id="UP000031802">
    <property type="component" value="Unassembled WGS sequence"/>
</dbReference>
<name>A0A0B8T0H6_9SPHI</name>
<dbReference type="InterPro" id="IPR006175">
    <property type="entry name" value="YjgF/YER057c/UK114"/>
</dbReference>
<dbReference type="PANTHER" id="PTHR43857">
    <property type="entry name" value="BLR7761 PROTEIN"/>
    <property type="match status" value="1"/>
</dbReference>
<dbReference type="EMBL" id="JJMU01000037">
    <property type="protein sequence ID" value="KGE13816.1"/>
    <property type="molecule type" value="Genomic_DNA"/>
</dbReference>
<dbReference type="RefSeq" id="WP_037499618.1">
    <property type="nucleotide sequence ID" value="NZ_JJMU01000037.1"/>
</dbReference>
<dbReference type="eggNOG" id="COG0251">
    <property type="taxonomic scope" value="Bacteria"/>
</dbReference>
<dbReference type="PANTHER" id="PTHR43857:SF1">
    <property type="entry name" value="YJGH FAMILY PROTEIN"/>
    <property type="match status" value="1"/>
</dbReference>
<evidence type="ECO:0000313" key="1">
    <source>
        <dbReference type="EMBL" id="KGE13816.1"/>
    </source>
</evidence>
<dbReference type="OrthoDB" id="881979at2"/>
<dbReference type="PATRIC" id="fig|1229276.3.peg.2510"/>
<protein>
    <submittedName>
        <fullName evidence="1">Endoribonuclease L-PSP</fullName>
    </submittedName>
</protein>
<dbReference type="Gene3D" id="3.30.1330.40">
    <property type="entry name" value="RutC-like"/>
    <property type="match status" value="1"/>
</dbReference>
<dbReference type="STRING" id="1229276.DI53_2442"/>
<dbReference type="CDD" id="cd00448">
    <property type="entry name" value="YjgF_YER057c_UK114_family"/>
    <property type="match status" value="1"/>
</dbReference>
<comment type="caution">
    <text evidence="1">The sequence shown here is derived from an EMBL/GenBank/DDBJ whole genome shotgun (WGS) entry which is preliminary data.</text>
</comment>
<accession>A0A0B8T0H6</accession>